<name>A0A8J2TSW6_9FLAO</name>
<evidence type="ECO:0000256" key="1">
    <source>
        <dbReference type="SAM" id="SignalP"/>
    </source>
</evidence>
<dbReference type="Gene3D" id="3.10.450.360">
    <property type="match status" value="1"/>
</dbReference>
<proteinExistence type="predicted"/>
<dbReference type="RefSeq" id="WP_188605877.1">
    <property type="nucleotide sequence ID" value="NZ_BMIC01000002.1"/>
</dbReference>
<feature type="chain" id="PRO_5035310085" description="Nicotinate-nucleotide adenylyltransferase" evidence="1">
    <location>
        <begin position="24"/>
        <end position="182"/>
    </location>
</feature>
<accession>A0A8J2TSW6</accession>
<organism evidence="2 3">
    <name type="scientific">Aquaticitalea lipolytica</name>
    <dbReference type="NCBI Taxonomy" id="1247562"/>
    <lineage>
        <taxon>Bacteria</taxon>
        <taxon>Pseudomonadati</taxon>
        <taxon>Bacteroidota</taxon>
        <taxon>Flavobacteriia</taxon>
        <taxon>Flavobacteriales</taxon>
        <taxon>Flavobacteriaceae</taxon>
        <taxon>Aquaticitalea</taxon>
    </lineage>
</organism>
<dbReference type="SUPFAM" id="SSF160574">
    <property type="entry name" value="BT0923-like"/>
    <property type="match status" value="1"/>
</dbReference>
<protein>
    <recommendedName>
        <fullName evidence="4">Nicotinate-nucleotide adenylyltransferase</fullName>
    </recommendedName>
</protein>
<feature type="signal peptide" evidence="1">
    <location>
        <begin position="1"/>
        <end position="23"/>
    </location>
</feature>
<evidence type="ECO:0000313" key="3">
    <source>
        <dbReference type="Proteomes" id="UP000598120"/>
    </source>
</evidence>
<dbReference type="EMBL" id="BMIC01000002">
    <property type="protein sequence ID" value="GFZ85876.1"/>
    <property type="molecule type" value="Genomic_DNA"/>
</dbReference>
<comment type="caution">
    <text evidence="2">The sequence shown here is derived from an EMBL/GenBank/DDBJ whole genome shotgun (WGS) entry which is preliminary data.</text>
</comment>
<sequence>MRTQVIGLLFLGLTSLMTAQTSADDINVDDEINNVELNNLVISANSKYMNKAYDENASNTVKNLEQIVASFKIKNTSTYSSEFDSYLVNFRNDKTAINTVYNSDGTILSSNEKFKDVLMPHTVRQALYKEYPGWTIHKNSYHVSYTENRNVKKLYKIQVRKDGEKKNLKVDIVNNTAIVSTY</sequence>
<reference evidence="2 3" key="1">
    <citation type="journal article" date="2014" name="Int. J. Syst. Evol. Microbiol.">
        <title>Complete genome sequence of Corynebacterium casei LMG S-19264T (=DSM 44701T), isolated from a smear-ripened cheese.</title>
        <authorList>
            <consortium name="US DOE Joint Genome Institute (JGI-PGF)"/>
            <person name="Walter F."/>
            <person name="Albersmeier A."/>
            <person name="Kalinowski J."/>
            <person name="Ruckert C."/>
        </authorList>
    </citation>
    <scope>NUCLEOTIDE SEQUENCE [LARGE SCALE GENOMIC DNA]</scope>
    <source>
        <strain evidence="2 3">CGMCC 1.15295</strain>
    </source>
</reference>
<evidence type="ECO:0008006" key="4">
    <source>
        <dbReference type="Google" id="ProtNLM"/>
    </source>
</evidence>
<dbReference type="Proteomes" id="UP000598120">
    <property type="component" value="Unassembled WGS sequence"/>
</dbReference>
<gene>
    <name evidence="2" type="ORF">GCM10011531_16440</name>
</gene>
<keyword evidence="3" id="KW-1185">Reference proteome</keyword>
<dbReference type="AlphaFoldDB" id="A0A8J2TSW6"/>
<keyword evidence="1" id="KW-0732">Signal</keyword>
<evidence type="ECO:0000313" key="2">
    <source>
        <dbReference type="EMBL" id="GFZ85876.1"/>
    </source>
</evidence>